<comment type="caution">
    <text evidence="2">The sequence shown here is derived from an EMBL/GenBank/DDBJ whole genome shotgun (WGS) entry which is preliminary data.</text>
</comment>
<dbReference type="InterPro" id="IPR007621">
    <property type="entry name" value="TPM_dom"/>
</dbReference>
<dbReference type="Gene3D" id="3.10.310.50">
    <property type="match status" value="1"/>
</dbReference>
<feature type="domain" description="TPM" evidence="1">
    <location>
        <begin position="43"/>
        <end position="168"/>
    </location>
</feature>
<sequence length="189" mass="21510">MKCPRCVQVIHRGAEVCPHCAFSLSAADELYGTEGPEIERLDDKAGLMTRHAHDHVQRAIDHFERKFPQLWFAVHTGRPPRGGDLRQHGFWLLNRANFTDLQTGRSREGGVLLVIDPDARQAGMTWGYRLDGHLGEDDTFLALSRAHAYWVEEHYADGIVRVIQELTRVLIKRARRAKRLGRRRKGGAA</sequence>
<keyword evidence="3" id="KW-1185">Reference proteome</keyword>
<dbReference type="Proteomes" id="UP001476282">
    <property type="component" value="Unassembled WGS sequence"/>
</dbReference>
<gene>
    <name evidence="2" type="ORF">Hsar01_00309</name>
</gene>
<evidence type="ECO:0000259" key="1">
    <source>
        <dbReference type="Pfam" id="PF04536"/>
    </source>
</evidence>
<proteinExistence type="predicted"/>
<dbReference type="EMBL" id="BAABRI010000001">
    <property type="protein sequence ID" value="GAA5481103.1"/>
    <property type="molecule type" value="Genomic_DNA"/>
</dbReference>
<dbReference type="Pfam" id="PF04536">
    <property type="entry name" value="TPM_phosphatase"/>
    <property type="match status" value="1"/>
</dbReference>
<evidence type="ECO:0000313" key="2">
    <source>
        <dbReference type="EMBL" id="GAA5481103.1"/>
    </source>
</evidence>
<evidence type="ECO:0000313" key="3">
    <source>
        <dbReference type="Proteomes" id="UP001476282"/>
    </source>
</evidence>
<organism evidence="2 3">
    <name type="scientific">Haloferula sargassicola</name>
    <dbReference type="NCBI Taxonomy" id="490096"/>
    <lineage>
        <taxon>Bacteria</taxon>
        <taxon>Pseudomonadati</taxon>
        <taxon>Verrucomicrobiota</taxon>
        <taxon>Verrucomicrobiia</taxon>
        <taxon>Verrucomicrobiales</taxon>
        <taxon>Verrucomicrobiaceae</taxon>
        <taxon>Haloferula</taxon>
    </lineage>
</organism>
<accession>A0ABP9UHG6</accession>
<reference evidence="2 3" key="1">
    <citation type="submission" date="2024-02" db="EMBL/GenBank/DDBJ databases">
        <title>Haloferula sargassicola NBRC 104335.</title>
        <authorList>
            <person name="Ichikawa N."/>
            <person name="Katano-Makiyama Y."/>
            <person name="Hidaka K."/>
        </authorList>
    </citation>
    <scope>NUCLEOTIDE SEQUENCE [LARGE SCALE GENOMIC DNA]</scope>
    <source>
        <strain evidence="2 3">NBRC 104335</strain>
    </source>
</reference>
<dbReference type="RefSeq" id="WP_353565258.1">
    <property type="nucleotide sequence ID" value="NZ_BAABRI010000001.1"/>
</dbReference>
<protein>
    <recommendedName>
        <fullName evidence="1">TPM domain-containing protein</fullName>
    </recommendedName>
</protein>
<name>A0ABP9UHG6_9BACT</name>